<proteinExistence type="inferred from homology"/>
<evidence type="ECO:0000256" key="1">
    <source>
        <dbReference type="ARBA" id="ARBA00004123"/>
    </source>
</evidence>
<evidence type="ECO:0000256" key="4">
    <source>
        <dbReference type="ARBA" id="ARBA00023242"/>
    </source>
</evidence>
<evidence type="ECO:0000256" key="3">
    <source>
        <dbReference type="ARBA" id="ARBA00022737"/>
    </source>
</evidence>
<keyword evidence="9" id="KW-1185">Reference proteome</keyword>
<name>A0A8C6DX06_MOSMO</name>
<dbReference type="InterPro" id="IPR012492">
    <property type="entry name" value="RED_C"/>
</dbReference>
<dbReference type="InterPro" id="IPR039896">
    <property type="entry name" value="Red-like"/>
</dbReference>
<dbReference type="AlphaFoldDB" id="A0A8C6DX06"/>
<feature type="compositionally biased region" description="Low complexity" evidence="5">
    <location>
        <begin position="23"/>
        <end position="35"/>
    </location>
</feature>
<dbReference type="GO" id="GO:0005634">
    <property type="term" value="C:nucleus"/>
    <property type="evidence" value="ECO:0007669"/>
    <property type="project" value="UniProtKB-SubCell"/>
</dbReference>
<comment type="subcellular location">
    <subcellularLocation>
        <location evidence="1">Nucleus</location>
    </subcellularLocation>
</comment>
<accession>A0A8C6DX06</accession>
<evidence type="ECO:0000256" key="5">
    <source>
        <dbReference type="SAM" id="MobiDB-lite"/>
    </source>
</evidence>
<reference evidence="8" key="1">
    <citation type="submission" date="2025-08" db="UniProtKB">
        <authorList>
            <consortium name="Ensembl"/>
        </authorList>
    </citation>
    <scope>IDENTIFICATION</scope>
</reference>
<reference evidence="8" key="2">
    <citation type="submission" date="2025-09" db="UniProtKB">
        <authorList>
            <consortium name="Ensembl"/>
        </authorList>
    </citation>
    <scope>IDENTIFICATION</scope>
</reference>
<evidence type="ECO:0000313" key="9">
    <source>
        <dbReference type="Proteomes" id="UP000694544"/>
    </source>
</evidence>
<dbReference type="Ensembl" id="ENSMMST00000025207.1">
    <property type="protein sequence ID" value="ENSMMSP00000022762.1"/>
    <property type="gene ID" value="ENSMMSG00000017181.1"/>
</dbReference>
<organism evidence="8 9">
    <name type="scientific">Moschus moschiferus</name>
    <name type="common">Siberian musk deer</name>
    <name type="synonym">Moschus sibiricus</name>
    <dbReference type="NCBI Taxonomy" id="68415"/>
    <lineage>
        <taxon>Eukaryota</taxon>
        <taxon>Metazoa</taxon>
        <taxon>Chordata</taxon>
        <taxon>Craniata</taxon>
        <taxon>Vertebrata</taxon>
        <taxon>Euteleostomi</taxon>
        <taxon>Mammalia</taxon>
        <taxon>Eutheria</taxon>
        <taxon>Laurasiatheria</taxon>
        <taxon>Artiodactyla</taxon>
        <taxon>Ruminantia</taxon>
        <taxon>Pecora</taxon>
        <taxon>Moschidae</taxon>
        <taxon>Moschus</taxon>
    </lineage>
</organism>
<evidence type="ECO:0000259" key="6">
    <source>
        <dbReference type="Pfam" id="PF07807"/>
    </source>
</evidence>
<evidence type="ECO:0000256" key="2">
    <source>
        <dbReference type="ARBA" id="ARBA00006660"/>
    </source>
</evidence>
<dbReference type="Pfam" id="PF07808">
    <property type="entry name" value="RED_N"/>
    <property type="match status" value="1"/>
</dbReference>
<protein>
    <recommendedName>
        <fullName evidence="10">Protein Red</fullName>
    </recommendedName>
</protein>
<feature type="domain" description="RED-like N-terminal" evidence="7">
    <location>
        <begin position="58"/>
        <end position="284"/>
    </location>
</feature>
<evidence type="ECO:0000259" key="7">
    <source>
        <dbReference type="Pfam" id="PF07808"/>
    </source>
</evidence>
<evidence type="ECO:0000313" key="8">
    <source>
        <dbReference type="Ensembl" id="ENSMMSP00000022762.1"/>
    </source>
</evidence>
<dbReference type="InterPro" id="IPR012916">
    <property type="entry name" value="RED_N"/>
</dbReference>
<feature type="compositionally biased region" description="Basic and acidic residues" evidence="5">
    <location>
        <begin position="286"/>
        <end position="295"/>
    </location>
</feature>
<feature type="region of interest" description="Disordered" evidence="5">
    <location>
        <begin position="1"/>
        <end position="62"/>
    </location>
</feature>
<dbReference type="PANTHER" id="PTHR12765">
    <property type="entry name" value="RED PROTEIN IK FACTOR CYTOKINE IK"/>
    <property type="match status" value="1"/>
</dbReference>
<dbReference type="Proteomes" id="UP000694544">
    <property type="component" value="Unplaced"/>
</dbReference>
<evidence type="ECO:0008006" key="10">
    <source>
        <dbReference type="Google" id="ProtNLM"/>
    </source>
</evidence>
<sequence>MPERDSKPFSNPLAPDDFRKLLTTPRAAPTSAPPSKSRHHEMPREYNEDEDPAARRRKKKSYYAKLRQQEIERERELVEKYRDRGKEWRDGVNKDYEETELISTTANYRAVGPTTEVDKSASEKRRQLIQESKFLGGDMEHTHLVKALDFALLQKVRAEIASKEKEEEEMMEKPQKETKKDEDPENKTEFKTRLGRNVYCMLFKSKAYERNERFLPGRVAYVVDLNDEYADTDIPTTLIRSKADCPTMEAQTTLTTNDIVISKLTQILSYLRQRTRNKKLKKKDKGKMEEKKPPEADMNIFEDIGDYVPSTTKTPRDKERERYRERERDRERDRHRDRERDQGGEEEKKRHSCFEKPKVDDEPMGVDKGPGSAKELIKSINEKFAGSAGWEGTESLKKPEDKKQLGDFFGMSNSYAECYPATMDDMAVDSDEEVDYSKMDQGNKKGPLGCWDFDTQEAYSQYMNNKEALPKAAFQYGIKMSEGRKTRRFKETNDKAELDCQWKKISVITEKRKKMEANGVEVKRPKY</sequence>
<feature type="region of interest" description="Disordered" evidence="5">
    <location>
        <begin position="163"/>
        <end position="188"/>
    </location>
</feature>
<keyword evidence="4" id="KW-0539">Nucleus</keyword>
<feature type="compositionally biased region" description="Basic and acidic residues" evidence="5">
    <location>
        <begin position="314"/>
        <end position="361"/>
    </location>
</feature>
<keyword evidence="3" id="KW-0677">Repeat</keyword>
<feature type="domain" description="Protein RED C-terminal" evidence="6">
    <location>
        <begin position="415"/>
        <end position="520"/>
    </location>
</feature>
<dbReference type="GeneTree" id="ENSGT00940000153727"/>
<comment type="similarity">
    <text evidence="2">Belongs to the RED family.</text>
</comment>
<feature type="region of interest" description="Disordered" evidence="5">
    <location>
        <begin position="277"/>
        <end position="372"/>
    </location>
</feature>
<dbReference type="Pfam" id="PF07807">
    <property type="entry name" value="RED_C"/>
    <property type="match status" value="1"/>
</dbReference>